<evidence type="ECO:0000256" key="1">
    <source>
        <dbReference type="SAM" id="MobiDB-lite"/>
    </source>
</evidence>
<dbReference type="InterPro" id="IPR015943">
    <property type="entry name" value="WD40/YVTN_repeat-like_dom_sf"/>
</dbReference>
<evidence type="ECO:0008006" key="5">
    <source>
        <dbReference type="Google" id="ProtNLM"/>
    </source>
</evidence>
<sequence length="543" mass="59139">MTSFPRWRRVLLPACALWLSVLSGCEESDPAPDAGPSPTEDAGTPDAGDAAPWDGTYTVLEERGDWIDRGPYAPCTLRSGVTPSCDDLTPELFDLSACDTDSLANVEPQGIYQAGTRYDSPLQDGGMGVSFSSLGFRLHSDGGTETLGAQPLVTRIIDDGRFFIASRRTTSPTLANAYAGCQVPRTGVITGCFIRCVNGRVSRTGTFEAHRMTWPEGEAESSGGLRLRSESHVVLGEPVDVYVAKDHAYVVSMNRPGDSGGLTVFDVSDRSHPVFKTSIHIPGDSNWNGAWTKGDALYIASDVSGVIVYDITRPSEPAFLRSMPGGQRGVHTVLVDGERLYAAANDGRTLVYDVSRPLEPVLLQSLTVGAPHDHFAYEGRLYISNSYDGYYVMDVTDLEDVKFLGKYVHGAYAHHSAVGTFAGRTIAFEGAEFASSHVRVLDVTDPANIVKIGEYRKRPVTSIHNMILRGTRLYIAWYHEGLRVLDVSNPTRPREVAHYNVYRETDPGRWDTVLDGAYGVRVPGDGAVYVVDSSRGLLIFDDI</sequence>
<gene>
    <name evidence="3" type="ORF">HG543_41705</name>
</gene>
<name>A0A848LVJ0_9BACT</name>
<dbReference type="Pfam" id="PF08309">
    <property type="entry name" value="LVIVD"/>
    <property type="match status" value="3"/>
</dbReference>
<feature type="signal peptide" evidence="2">
    <location>
        <begin position="1"/>
        <end position="25"/>
    </location>
</feature>
<feature type="compositionally biased region" description="Low complexity" evidence="1">
    <location>
        <begin position="41"/>
        <end position="54"/>
    </location>
</feature>
<dbReference type="RefSeq" id="WP_169350514.1">
    <property type="nucleotide sequence ID" value="NZ_JABBJJ010000313.1"/>
</dbReference>
<comment type="caution">
    <text evidence="3">The sequence shown here is derived from an EMBL/GenBank/DDBJ whole genome shotgun (WGS) entry which is preliminary data.</text>
</comment>
<dbReference type="Proteomes" id="UP000518300">
    <property type="component" value="Unassembled WGS sequence"/>
</dbReference>
<feature type="chain" id="PRO_5032522596" description="Lipoprotein" evidence="2">
    <location>
        <begin position="26"/>
        <end position="543"/>
    </location>
</feature>
<dbReference type="EMBL" id="JABBJJ010000313">
    <property type="protein sequence ID" value="NMO21324.1"/>
    <property type="molecule type" value="Genomic_DNA"/>
</dbReference>
<evidence type="ECO:0000256" key="2">
    <source>
        <dbReference type="SAM" id="SignalP"/>
    </source>
</evidence>
<dbReference type="PROSITE" id="PS51257">
    <property type="entry name" value="PROKAR_LIPOPROTEIN"/>
    <property type="match status" value="1"/>
</dbReference>
<organism evidence="3 4">
    <name type="scientific">Pyxidicoccus fallax</name>
    <dbReference type="NCBI Taxonomy" id="394095"/>
    <lineage>
        <taxon>Bacteria</taxon>
        <taxon>Pseudomonadati</taxon>
        <taxon>Myxococcota</taxon>
        <taxon>Myxococcia</taxon>
        <taxon>Myxococcales</taxon>
        <taxon>Cystobacterineae</taxon>
        <taxon>Myxococcaceae</taxon>
        <taxon>Pyxidicoccus</taxon>
    </lineage>
</organism>
<keyword evidence="4" id="KW-1185">Reference proteome</keyword>
<evidence type="ECO:0000313" key="4">
    <source>
        <dbReference type="Proteomes" id="UP000518300"/>
    </source>
</evidence>
<accession>A0A848LVJ0</accession>
<dbReference type="Gene3D" id="2.130.10.10">
    <property type="entry name" value="YVTN repeat-like/Quinoprotein amine dehydrogenase"/>
    <property type="match status" value="1"/>
</dbReference>
<keyword evidence="2" id="KW-0732">Signal</keyword>
<proteinExistence type="predicted"/>
<feature type="region of interest" description="Disordered" evidence="1">
    <location>
        <begin position="27"/>
        <end position="54"/>
    </location>
</feature>
<dbReference type="SUPFAM" id="SSF101898">
    <property type="entry name" value="NHL repeat"/>
    <property type="match status" value="1"/>
</dbReference>
<reference evidence="3 4" key="1">
    <citation type="submission" date="2020-04" db="EMBL/GenBank/DDBJ databases">
        <title>Draft genome of Pyxidicoccus fallax type strain.</title>
        <authorList>
            <person name="Whitworth D.E."/>
        </authorList>
    </citation>
    <scope>NUCLEOTIDE SEQUENCE [LARGE SCALE GENOMIC DNA]</scope>
    <source>
        <strain evidence="3 4">DSM 14698</strain>
    </source>
</reference>
<evidence type="ECO:0000313" key="3">
    <source>
        <dbReference type="EMBL" id="NMO21324.1"/>
    </source>
</evidence>
<dbReference type="AlphaFoldDB" id="A0A848LVJ0"/>
<protein>
    <recommendedName>
        <fullName evidence="5">Lipoprotein</fullName>
    </recommendedName>
</protein>
<dbReference type="InterPro" id="IPR013211">
    <property type="entry name" value="LVIVD"/>
</dbReference>